<dbReference type="Gene3D" id="1.20.1300.20">
    <property type="entry name" value="Peptidase C65 Otubain, subdomain 2"/>
    <property type="match status" value="1"/>
</dbReference>
<evidence type="ECO:0000256" key="3">
    <source>
        <dbReference type="ARBA" id="ARBA00022670"/>
    </source>
</evidence>
<evidence type="ECO:0000256" key="7">
    <source>
        <dbReference type="SAM" id="MobiDB-lite"/>
    </source>
</evidence>
<dbReference type="EMBL" id="JASNWA010000007">
    <property type="protein sequence ID" value="KAK3172527.1"/>
    <property type="molecule type" value="Genomic_DNA"/>
</dbReference>
<evidence type="ECO:0000256" key="2">
    <source>
        <dbReference type="ARBA" id="ARBA00012759"/>
    </source>
</evidence>
<feature type="non-terminal residue" evidence="9">
    <location>
        <position position="1"/>
    </location>
</feature>
<evidence type="ECO:0000256" key="5">
    <source>
        <dbReference type="ARBA" id="ARBA00022801"/>
    </source>
</evidence>
<feature type="compositionally biased region" description="Low complexity" evidence="7">
    <location>
        <begin position="355"/>
        <end position="368"/>
    </location>
</feature>
<dbReference type="InterPro" id="IPR003323">
    <property type="entry name" value="OTU_dom"/>
</dbReference>
<dbReference type="GO" id="GO:0006508">
    <property type="term" value="P:proteolysis"/>
    <property type="evidence" value="ECO:0007669"/>
    <property type="project" value="UniProtKB-KW"/>
</dbReference>
<dbReference type="PROSITE" id="PS50802">
    <property type="entry name" value="OTU"/>
    <property type="match status" value="1"/>
</dbReference>
<organism evidence="9 10">
    <name type="scientific">Lepraria neglecta</name>
    <dbReference type="NCBI Taxonomy" id="209136"/>
    <lineage>
        <taxon>Eukaryota</taxon>
        <taxon>Fungi</taxon>
        <taxon>Dikarya</taxon>
        <taxon>Ascomycota</taxon>
        <taxon>Pezizomycotina</taxon>
        <taxon>Lecanoromycetes</taxon>
        <taxon>OSLEUM clade</taxon>
        <taxon>Lecanoromycetidae</taxon>
        <taxon>Lecanorales</taxon>
        <taxon>Lecanorineae</taxon>
        <taxon>Stereocaulaceae</taxon>
        <taxon>Lepraria</taxon>
    </lineage>
</organism>
<dbReference type="GO" id="GO:0004843">
    <property type="term" value="F:cysteine-type deubiquitinase activity"/>
    <property type="evidence" value="ECO:0007669"/>
    <property type="project" value="UniProtKB-EC"/>
</dbReference>
<gene>
    <name evidence="9" type="ORF">OEA41_005849</name>
</gene>
<dbReference type="PANTHER" id="PTHR12931:SF15">
    <property type="entry name" value="UBIQUITIN THIOESTERASE OTUBAIN-LIKE"/>
    <property type="match status" value="1"/>
</dbReference>
<reference evidence="9" key="1">
    <citation type="submission" date="2022-11" db="EMBL/GenBank/DDBJ databases">
        <title>Chromosomal genome sequence assembly and mating type (MAT) locus characterization of the leprose asexual lichenized fungus Lepraria neglecta (Nyl.) Erichsen.</title>
        <authorList>
            <person name="Allen J.L."/>
            <person name="Pfeffer B."/>
        </authorList>
    </citation>
    <scope>NUCLEOTIDE SEQUENCE</scope>
    <source>
        <strain evidence="9">Allen 5258</strain>
    </source>
</reference>
<evidence type="ECO:0000256" key="4">
    <source>
        <dbReference type="ARBA" id="ARBA00022786"/>
    </source>
</evidence>
<evidence type="ECO:0000313" key="10">
    <source>
        <dbReference type="Proteomes" id="UP001276659"/>
    </source>
</evidence>
<dbReference type="InterPro" id="IPR042467">
    <property type="entry name" value="Peptidase_C65_otubain_sub2"/>
</dbReference>
<sequence>MASEQELADMERMSSDYVPEITGPFVGKQQSTQALVAEYAQADPIYVHKTKALPSKYSHYRTLRGDGNCGWRALAFGYFEALLRIGDKAKVQTELTKLQEYIKRFESVGFPDYAYEDIVDVTFALLEQTAASLPNHDGGAALLAAFNDVTTQNSLTFHFRLITAAWMKSHDAFYADFLPDSDVHTYCSTNIEPFSVELEHVGLQALATALINEAGIAIEVLYLDRSVGEEVTPHNFSVLDADGNVVDSASTIRLLYRPGHYDLLYKAEDIAQMAIPALSNPEIQFVSNAPTFLASATATAYSQTADLDVLRDIPGFTMGMPPSFGDLPYHPPSESLPSPPQNTISPATSTKEGLSPSSQATSPASTEQRPAEPKPQPMERRFLYTSEQLDFDLHQAKARASTEPQTTNFTR</sequence>
<keyword evidence="4" id="KW-0833">Ubl conjugation pathway</keyword>
<feature type="region of interest" description="Disordered" evidence="7">
    <location>
        <begin position="322"/>
        <end position="411"/>
    </location>
</feature>
<feature type="compositionally biased region" description="Polar residues" evidence="7">
    <location>
        <begin position="402"/>
        <end position="411"/>
    </location>
</feature>
<dbReference type="SUPFAM" id="SSF54001">
    <property type="entry name" value="Cysteine proteinases"/>
    <property type="match status" value="1"/>
</dbReference>
<comment type="catalytic activity">
    <reaction evidence="1">
        <text>Thiol-dependent hydrolysis of ester, thioester, amide, peptide and isopeptide bonds formed by the C-terminal Gly of ubiquitin (a 76-residue protein attached to proteins as an intracellular targeting signal).</text>
        <dbReference type="EC" id="3.4.19.12"/>
    </reaction>
</comment>
<dbReference type="Gene3D" id="3.30.200.60">
    <property type="entry name" value="Peptidase C65 Otubain, subdomain 1"/>
    <property type="match status" value="1"/>
</dbReference>
<evidence type="ECO:0000256" key="1">
    <source>
        <dbReference type="ARBA" id="ARBA00000707"/>
    </source>
</evidence>
<dbReference type="GO" id="GO:0071108">
    <property type="term" value="P:protein K48-linked deubiquitination"/>
    <property type="evidence" value="ECO:0007669"/>
    <property type="project" value="TreeGrafter"/>
</dbReference>
<dbReference type="InterPro" id="IPR019400">
    <property type="entry name" value="Peptidase_C65_otubain"/>
</dbReference>
<comment type="caution">
    <text evidence="9">The sequence shown here is derived from an EMBL/GenBank/DDBJ whole genome shotgun (WGS) entry which is preliminary data.</text>
</comment>
<name>A0AAE0DJP6_9LECA</name>
<evidence type="ECO:0000313" key="9">
    <source>
        <dbReference type="EMBL" id="KAK3172527.1"/>
    </source>
</evidence>
<dbReference type="InterPro" id="IPR042468">
    <property type="entry name" value="Peptidase_C65_otubain_sub1"/>
</dbReference>
<protein>
    <recommendedName>
        <fullName evidence="2">ubiquitinyl hydrolase 1</fullName>
        <ecNumber evidence="2">3.4.19.12</ecNumber>
    </recommendedName>
</protein>
<evidence type="ECO:0000259" key="8">
    <source>
        <dbReference type="PROSITE" id="PS50802"/>
    </source>
</evidence>
<feature type="compositionally biased region" description="Basic and acidic residues" evidence="7">
    <location>
        <begin position="369"/>
        <end position="382"/>
    </location>
</feature>
<keyword evidence="3" id="KW-0645">Protease</keyword>
<dbReference type="EC" id="3.4.19.12" evidence="2"/>
<evidence type="ECO:0000256" key="6">
    <source>
        <dbReference type="ARBA" id="ARBA00022807"/>
    </source>
</evidence>
<keyword evidence="5" id="KW-0378">Hydrolase</keyword>
<dbReference type="CDD" id="cd22749">
    <property type="entry name" value="Otubain_C65"/>
    <property type="match status" value="1"/>
</dbReference>
<dbReference type="Pfam" id="PF10275">
    <property type="entry name" value="Peptidase_C65"/>
    <property type="match status" value="1"/>
</dbReference>
<keyword evidence="10" id="KW-1185">Reference proteome</keyword>
<dbReference type="InterPro" id="IPR038765">
    <property type="entry name" value="Papain-like_cys_pep_sf"/>
</dbReference>
<dbReference type="Proteomes" id="UP001276659">
    <property type="component" value="Unassembled WGS sequence"/>
</dbReference>
<feature type="domain" description="OTU" evidence="8">
    <location>
        <begin position="58"/>
        <end position="267"/>
    </location>
</feature>
<proteinExistence type="predicted"/>
<accession>A0AAE0DJP6</accession>
<dbReference type="AlphaFoldDB" id="A0AAE0DJP6"/>
<feature type="compositionally biased region" description="Polar residues" evidence="7">
    <location>
        <begin position="341"/>
        <end position="352"/>
    </location>
</feature>
<dbReference type="GO" id="GO:0005634">
    <property type="term" value="C:nucleus"/>
    <property type="evidence" value="ECO:0007669"/>
    <property type="project" value="TreeGrafter"/>
</dbReference>
<dbReference type="PANTHER" id="PTHR12931">
    <property type="entry name" value="UBIQUITIN THIOLESTERASE PROTEIN OTUB"/>
    <property type="match status" value="1"/>
</dbReference>
<keyword evidence="6" id="KW-0788">Thiol protease</keyword>
<dbReference type="GO" id="GO:0043130">
    <property type="term" value="F:ubiquitin binding"/>
    <property type="evidence" value="ECO:0007669"/>
    <property type="project" value="TreeGrafter"/>
</dbReference>